<keyword evidence="5" id="KW-1185">Reference proteome</keyword>
<comment type="caution">
    <text evidence="3">The sequence shown here is derived from an EMBL/GenBank/DDBJ whole genome shotgun (WGS) entry which is preliminary data.</text>
</comment>
<dbReference type="OrthoDB" id="9782798at2"/>
<dbReference type="AlphaFoldDB" id="A0A2J8H993"/>
<dbReference type="Proteomes" id="UP000236547">
    <property type="component" value="Unassembled WGS sequence"/>
</dbReference>
<protein>
    <submittedName>
        <fullName evidence="3">ANTAR domain-containing protein</fullName>
    </submittedName>
</protein>
<dbReference type="RefSeq" id="WP_102952946.1">
    <property type="nucleotide sequence ID" value="NZ_POSI01000001.1"/>
</dbReference>
<organism evidence="3 4">
    <name type="scientific">Vibrio diazotrophicus</name>
    <dbReference type="NCBI Taxonomy" id="685"/>
    <lineage>
        <taxon>Bacteria</taxon>
        <taxon>Pseudomonadati</taxon>
        <taxon>Pseudomonadota</taxon>
        <taxon>Gammaproteobacteria</taxon>
        <taxon>Vibrionales</taxon>
        <taxon>Vibrionaceae</taxon>
        <taxon>Vibrio</taxon>
    </lineage>
</organism>
<dbReference type="GO" id="GO:0003723">
    <property type="term" value="F:RNA binding"/>
    <property type="evidence" value="ECO:0007669"/>
    <property type="project" value="InterPro"/>
</dbReference>
<evidence type="ECO:0000259" key="1">
    <source>
        <dbReference type="PROSITE" id="PS50921"/>
    </source>
</evidence>
<reference evidence="4 5" key="1">
    <citation type="submission" date="2018-01" db="EMBL/GenBank/DDBJ databases">
        <title>Draft genome sequences of six Vibrio diazotrophicus strains isolated from deep-sea sediments of the Baltic Sea.</title>
        <authorList>
            <person name="Castillo D."/>
            <person name="Vandieken V."/>
            <person name="Chiang O."/>
            <person name="Middelboe M."/>
        </authorList>
    </citation>
    <scope>NUCLEOTIDE SEQUENCE [LARGE SCALE GENOMIC DNA]</scope>
    <source>
        <strain evidence="3 4">60.27F</strain>
        <strain evidence="2 5">65.10M</strain>
    </source>
</reference>
<evidence type="ECO:0000313" key="3">
    <source>
        <dbReference type="EMBL" id="PNI05428.1"/>
    </source>
</evidence>
<name>A0A2J8H993_VIBDI</name>
<dbReference type="SMART" id="SM01012">
    <property type="entry name" value="ANTAR"/>
    <property type="match status" value="1"/>
</dbReference>
<dbReference type="EMBL" id="POSM01000004">
    <property type="protein sequence ID" value="PNI02430.1"/>
    <property type="molecule type" value="Genomic_DNA"/>
</dbReference>
<dbReference type="Gene3D" id="1.10.10.10">
    <property type="entry name" value="Winged helix-like DNA-binding domain superfamily/Winged helix DNA-binding domain"/>
    <property type="match status" value="1"/>
</dbReference>
<evidence type="ECO:0000313" key="4">
    <source>
        <dbReference type="Proteomes" id="UP000236449"/>
    </source>
</evidence>
<accession>A0A2J8H993</accession>
<dbReference type="PROSITE" id="PS50921">
    <property type="entry name" value="ANTAR"/>
    <property type="match status" value="1"/>
</dbReference>
<dbReference type="EMBL" id="POSK01000004">
    <property type="protein sequence ID" value="PNI05428.1"/>
    <property type="molecule type" value="Genomic_DNA"/>
</dbReference>
<dbReference type="Pfam" id="PF03861">
    <property type="entry name" value="ANTAR"/>
    <property type="match status" value="1"/>
</dbReference>
<dbReference type="InterPro" id="IPR036388">
    <property type="entry name" value="WH-like_DNA-bd_sf"/>
</dbReference>
<evidence type="ECO:0000313" key="2">
    <source>
        <dbReference type="EMBL" id="PNI02430.1"/>
    </source>
</evidence>
<sequence>MSPSTASQPVIVCSDSISDQADISAKLALHYDHILACQLVQLEKMVGRESSSIVVVSWRQPTAELRLIVEFCKSKKIPLLVILKQLNSNDINRLPQSNDFVILPFDSSFDLKPWVDYSIQVRDQSVALQQEIQQLTAKLEERKWIEKAKGLLMRMHAIDEENAYRVLRSSAMQSSLSMAQVAKNVIHTFDSINGK</sequence>
<gene>
    <name evidence="3" type="ORF">C1N32_08595</name>
    <name evidence="2" type="ORF">C1O25_04600</name>
</gene>
<dbReference type="Proteomes" id="UP000236449">
    <property type="component" value="Unassembled WGS sequence"/>
</dbReference>
<feature type="domain" description="ANTAR" evidence="1">
    <location>
        <begin position="125"/>
        <end position="186"/>
    </location>
</feature>
<dbReference type="InterPro" id="IPR011006">
    <property type="entry name" value="CheY-like_superfamily"/>
</dbReference>
<evidence type="ECO:0000313" key="5">
    <source>
        <dbReference type="Proteomes" id="UP000236547"/>
    </source>
</evidence>
<dbReference type="InterPro" id="IPR005561">
    <property type="entry name" value="ANTAR"/>
</dbReference>
<proteinExistence type="predicted"/>
<dbReference type="SUPFAM" id="SSF52172">
    <property type="entry name" value="CheY-like"/>
    <property type="match status" value="1"/>
</dbReference>